<protein>
    <recommendedName>
        <fullName evidence="9">Lipid A biosynthesis acyltransferase</fullName>
        <ecNumber evidence="9">2.3.1.241</ecNumber>
    </recommendedName>
    <alternativeName>
        <fullName evidence="9">Kdo(2)-lipid IV(A) acyltransferase</fullName>
    </alternativeName>
</protein>
<evidence type="ECO:0000256" key="8">
    <source>
        <dbReference type="ARBA" id="ARBA00023315"/>
    </source>
</evidence>
<evidence type="ECO:0000256" key="5">
    <source>
        <dbReference type="ARBA" id="ARBA00022985"/>
    </source>
</evidence>
<comment type="subcellular location">
    <subcellularLocation>
        <location evidence="9">Cell inner membrane</location>
        <topology evidence="9">Single-pass membrane protein</topology>
    </subcellularLocation>
</comment>
<dbReference type="Proteomes" id="UP000252558">
    <property type="component" value="Unassembled WGS sequence"/>
</dbReference>
<keyword evidence="8 9" id="KW-0012">Acyltransferase</keyword>
<sequence length="298" mass="34972">MFHPRHWLTWFGYGVFWLIVQLLPYPLLMKLGRALGRLMQKLLKKRADIADRNLQLCFPQMSDSERQQLVDRNFESAGMAVIETGIAWWWPDRRIQKLCHYEGMENLPKEQGGDQGIVFLSMHFQTLEMGARLYSNTYAGIGFYRPNKNPIIEFFQYRGRSRGKTYLIDKRDIKLAVKQLRKGHRLWYAPDQDYGRRSSIFVPFFAVQDAPTIPATSNLAKLGKAKVMIFVQSRLPNNKGYQLTLSPALDNFPSDDLVADTTRINQLIEAEILKQPEEYMWMHRRFKTRPDPEQPSYY</sequence>
<evidence type="ECO:0000256" key="7">
    <source>
        <dbReference type="ARBA" id="ARBA00023136"/>
    </source>
</evidence>
<gene>
    <name evidence="9 10" type="primary">lpxL</name>
    <name evidence="10" type="ORF">DU002_04510</name>
</gene>
<dbReference type="Pfam" id="PF03279">
    <property type="entry name" value="Lip_A_acyltrans"/>
    <property type="match status" value="1"/>
</dbReference>
<comment type="similarity">
    <text evidence="9">Belongs to the LpxL/LpxM/LpxP family.</text>
</comment>
<feature type="short sequence motif" description="HXXXXD motif" evidence="9">
    <location>
        <begin position="123"/>
        <end position="128"/>
    </location>
</feature>
<dbReference type="EC" id="2.3.1.241" evidence="9"/>
<dbReference type="GO" id="GO:0009245">
    <property type="term" value="P:lipid A biosynthetic process"/>
    <property type="evidence" value="ECO:0007669"/>
    <property type="project" value="InterPro"/>
</dbReference>
<dbReference type="GO" id="GO:0036104">
    <property type="term" value="P:Kdo2-lipid A biosynthetic process"/>
    <property type="evidence" value="ECO:0007669"/>
    <property type="project" value="UniProtKB-UniRule"/>
</dbReference>
<dbReference type="OrthoDB" id="9803456at2"/>
<comment type="function">
    <text evidence="9">Catalyzes the transfer of an acyl chain from an acyl-[acyl-carrier-protein] (ACP) to a Kdo(2)-lipid IV(A) to form a Kdo(2)-(acyl)-lipid IV(A).</text>
</comment>
<dbReference type="GO" id="GO:0009103">
    <property type="term" value="P:lipopolysaccharide biosynthetic process"/>
    <property type="evidence" value="ECO:0007669"/>
    <property type="project" value="UniProtKB-UniRule"/>
</dbReference>
<dbReference type="InterPro" id="IPR011920">
    <property type="entry name" value="Lipid_A_LpxL_LpxP"/>
</dbReference>
<evidence type="ECO:0000256" key="2">
    <source>
        <dbReference type="ARBA" id="ARBA00022519"/>
    </source>
</evidence>
<evidence type="ECO:0000313" key="11">
    <source>
        <dbReference type="Proteomes" id="UP000252558"/>
    </source>
</evidence>
<keyword evidence="2 9" id="KW-0997">Cell inner membrane</keyword>
<dbReference type="InterPro" id="IPR004960">
    <property type="entry name" value="LipA_acyltrans"/>
</dbReference>
<dbReference type="AlphaFoldDB" id="A0A368NQ26"/>
<comment type="catalytic activity">
    <reaction evidence="9">
        <text>an alpha-Kdo-(2-&gt;4)-alpha-Kdo-(2-&gt;6)-lipid IVA + a fatty acyl-[ACP] = an alpha-Kdo-(2-&gt;4)-alpha-Kdo-(2-&gt;6)-(acyl)-lipid IVA + holo-[ACP]</text>
        <dbReference type="Rhea" id="RHEA:69396"/>
        <dbReference type="Rhea" id="RHEA-COMP:9685"/>
        <dbReference type="Rhea" id="RHEA-COMP:14125"/>
        <dbReference type="ChEBI" id="CHEBI:64479"/>
        <dbReference type="ChEBI" id="CHEBI:138651"/>
        <dbReference type="ChEBI" id="CHEBI:176429"/>
        <dbReference type="ChEBI" id="CHEBI:176430"/>
        <dbReference type="EC" id="2.3.1.241"/>
    </reaction>
</comment>
<keyword evidence="5 9" id="KW-0448">Lipopolysaccharide biosynthesis</keyword>
<dbReference type="GO" id="GO:0005886">
    <property type="term" value="C:plasma membrane"/>
    <property type="evidence" value="ECO:0007669"/>
    <property type="project" value="UniProtKB-SubCell"/>
</dbReference>
<dbReference type="UniPathway" id="UPA00360">
    <property type="reaction ID" value="UER00485"/>
</dbReference>
<evidence type="ECO:0000256" key="9">
    <source>
        <dbReference type="HAMAP-Rule" id="MF_01942"/>
    </source>
</evidence>
<organism evidence="10 11">
    <name type="scientific">Corallincola holothuriorum</name>
    <dbReference type="NCBI Taxonomy" id="2282215"/>
    <lineage>
        <taxon>Bacteria</taxon>
        <taxon>Pseudomonadati</taxon>
        <taxon>Pseudomonadota</taxon>
        <taxon>Gammaproteobacteria</taxon>
        <taxon>Alteromonadales</taxon>
        <taxon>Psychromonadaceae</taxon>
        <taxon>Corallincola</taxon>
    </lineage>
</organism>
<dbReference type="PANTHER" id="PTHR30606">
    <property type="entry name" value="LIPID A BIOSYNTHESIS LAUROYL ACYLTRANSFERASE"/>
    <property type="match status" value="1"/>
</dbReference>
<keyword evidence="6 9" id="KW-1133">Transmembrane helix</keyword>
<evidence type="ECO:0000256" key="1">
    <source>
        <dbReference type="ARBA" id="ARBA00022475"/>
    </source>
</evidence>
<dbReference type="CDD" id="cd07984">
    <property type="entry name" value="LPLAT_LABLAT-like"/>
    <property type="match status" value="1"/>
</dbReference>
<dbReference type="EMBL" id="QPID01000002">
    <property type="protein sequence ID" value="RCU51955.1"/>
    <property type="molecule type" value="Genomic_DNA"/>
</dbReference>
<keyword evidence="1 9" id="KW-1003">Cell membrane</keyword>
<keyword evidence="4 9" id="KW-0812">Transmembrane</keyword>
<name>A0A368NQ26_9GAMM</name>
<comment type="pathway">
    <text evidence="9">Glycolipid biosynthesis; KDO(2)-lipid A biosynthesis; KDO(2)-lipid A from CMP-3-deoxy-D-manno-octulosonate and lipid IV(A): step 3/4.</text>
</comment>
<dbReference type="PIRSF" id="PIRSF026649">
    <property type="entry name" value="MsbB"/>
    <property type="match status" value="1"/>
</dbReference>
<proteinExistence type="inferred from homology"/>
<evidence type="ECO:0000256" key="6">
    <source>
        <dbReference type="ARBA" id="ARBA00022989"/>
    </source>
</evidence>
<evidence type="ECO:0000313" key="10">
    <source>
        <dbReference type="EMBL" id="RCU51955.1"/>
    </source>
</evidence>
<accession>A0A368NQ26</accession>
<keyword evidence="7 9" id="KW-0472">Membrane</keyword>
<comment type="pathway">
    <text evidence="9">Bacterial outer membrane biogenesis; lipopolysaccharide biosynthesis.</text>
</comment>
<evidence type="ECO:0000256" key="4">
    <source>
        <dbReference type="ARBA" id="ARBA00022692"/>
    </source>
</evidence>
<dbReference type="UniPathway" id="UPA00030"/>
<dbReference type="NCBIfam" id="TIGR02207">
    <property type="entry name" value="lipid_A_htrB"/>
    <property type="match status" value="1"/>
</dbReference>
<dbReference type="PANTHER" id="PTHR30606:SF9">
    <property type="entry name" value="LIPID A BIOSYNTHESIS LAUROYLTRANSFERASE"/>
    <property type="match status" value="1"/>
</dbReference>
<reference evidence="10 11" key="1">
    <citation type="submission" date="2018-07" db="EMBL/GenBank/DDBJ databases">
        <title>Corallincola holothuriorum sp. nov., a new facultative anaerobe isolated from sea cucumber Apostichopus japonicus.</title>
        <authorList>
            <person name="Xia H."/>
        </authorList>
    </citation>
    <scope>NUCLEOTIDE SEQUENCE [LARGE SCALE GENOMIC DNA]</scope>
    <source>
        <strain evidence="10 11">C4</strain>
    </source>
</reference>
<comment type="caution">
    <text evidence="10">The sequence shown here is derived from an EMBL/GenBank/DDBJ whole genome shotgun (WGS) entry which is preliminary data.</text>
</comment>
<dbReference type="HAMAP" id="MF_01942">
    <property type="entry name" value="Lipid_A_LpxL_LpxP"/>
    <property type="match status" value="1"/>
</dbReference>
<evidence type="ECO:0000256" key="3">
    <source>
        <dbReference type="ARBA" id="ARBA00022679"/>
    </source>
</evidence>
<keyword evidence="11" id="KW-1185">Reference proteome</keyword>
<keyword evidence="3 9" id="KW-0808">Transferase</keyword>
<dbReference type="GO" id="GO:0008913">
    <property type="term" value="F:Kdo2-lipid IVA acyltransferase activity"/>
    <property type="evidence" value="ECO:0007669"/>
    <property type="project" value="UniProtKB-EC"/>
</dbReference>
<feature type="transmembrane region" description="Helical" evidence="9">
    <location>
        <begin position="6"/>
        <end position="28"/>
    </location>
</feature>